<evidence type="ECO:0000256" key="8">
    <source>
        <dbReference type="ARBA" id="ARBA00022801"/>
    </source>
</evidence>
<evidence type="ECO:0000259" key="17">
    <source>
        <dbReference type="PROSITE" id="PS51747"/>
    </source>
</evidence>
<dbReference type="PANTHER" id="PTHR38011:SF7">
    <property type="entry name" value="2,5-DIAMINO-6-RIBOSYLAMINO-4(3H)-PYRIMIDINONE 5'-PHOSPHATE REDUCTASE"/>
    <property type="match status" value="1"/>
</dbReference>
<dbReference type="EC" id="3.5.4.26" evidence="13"/>
<keyword evidence="8 13" id="KW-0378">Hydrolase</keyword>
<dbReference type="RefSeq" id="WP_029909417.1">
    <property type="nucleotide sequence ID" value="NZ_AP020335.1"/>
</dbReference>
<protein>
    <recommendedName>
        <fullName evidence="13">Riboflavin biosynthesis protein RibD</fullName>
    </recommendedName>
    <domain>
        <recommendedName>
            <fullName evidence="13">Diaminohydroxyphosphoribosylaminopyrimidine deaminase</fullName>
            <shortName evidence="13">DRAP deaminase</shortName>
            <ecNumber evidence="13">3.5.4.26</ecNumber>
        </recommendedName>
        <alternativeName>
            <fullName evidence="13">Riboflavin-specific deaminase</fullName>
        </alternativeName>
    </domain>
    <domain>
        <recommendedName>
            <fullName evidence="13">5-amino-6-(5-phosphoribosylamino)uracil reductase</fullName>
            <ecNumber evidence="13">1.1.1.193</ecNumber>
        </recommendedName>
        <alternativeName>
            <fullName evidence="13">HTP reductase</fullName>
        </alternativeName>
    </domain>
</protein>
<accession>A0A066ZSW7</accession>
<dbReference type="STRING" id="28885.EI16_03485"/>
<dbReference type="PROSITE" id="PS51747">
    <property type="entry name" value="CYT_DCMP_DEAMINASES_2"/>
    <property type="match status" value="1"/>
</dbReference>
<dbReference type="EC" id="1.1.1.193" evidence="13"/>
<comment type="catalytic activity">
    <reaction evidence="13">
        <text>2,5-diamino-6-hydroxy-4-(5-phosphoribosylamino)-pyrimidine + H2O + H(+) = 5-amino-6-(5-phospho-D-ribosylamino)uracil + NH4(+)</text>
        <dbReference type="Rhea" id="RHEA:21868"/>
        <dbReference type="ChEBI" id="CHEBI:15377"/>
        <dbReference type="ChEBI" id="CHEBI:15378"/>
        <dbReference type="ChEBI" id="CHEBI:28938"/>
        <dbReference type="ChEBI" id="CHEBI:58453"/>
        <dbReference type="ChEBI" id="CHEBI:58614"/>
        <dbReference type="EC" id="3.5.4.26"/>
    </reaction>
</comment>
<dbReference type="SUPFAM" id="SSF53597">
    <property type="entry name" value="Dihydrofolate reductase-like"/>
    <property type="match status" value="1"/>
</dbReference>
<dbReference type="GO" id="GO:0009231">
    <property type="term" value="P:riboflavin biosynthetic process"/>
    <property type="evidence" value="ECO:0007669"/>
    <property type="project" value="UniProtKB-UniPathway"/>
</dbReference>
<evidence type="ECO:0000256" key="6">
    <source>
        <dbReference type="ARBA" id="ARBA00022619"/>
    </source>
</evidence>
<feature type="binding site" evidence="15">
    <location>
        <position position="174"/>
    </location>
    <ligand>
        <name>substrate</name>
    </ligand>
</feature>
<dbReference type="Proteomes" id="UP000027341">
    <property type="component" value="Unassembled WGS sequence"/>
</dbReference>
<gene>
    <name evidence="18" type="ORF">EI16_03485</name>
</gene>
<dbReference type="CDD" id="cd01284">
    <property type="entry name" value="Riboflavin_deaminase-reductase"/>
    <property type="match status" value="1"/>
</dbReference>
<dbReference type="PIRSF" id="PIRSF006769">
    <property type="entry name" value="RibD"/>
    <property type="match status" value="1"/>
</dbReference>
<dbReference type="NCBIfam" id="TIGR00326">
    <property type="entry name" value="eubact_ribD"/>
    <property type="match status" value="1"/>
</dbReference>
<feature type="binding site" evidence="15">
    <location>
        <position position="312"/>
    </location>
    <ligand>
        <name>substrate</name>
    </ligand>
</feature>
<evidence type="ECO:0000256" key="7">
    <source>
        <dbReference type="ARBA" id="ARBA00022723"/>
    </source>
</evidence>
<keyword evidence="9 13" id="KW-0862">Zinc</keyword>
<dbReference type="GO" id="GO:0050661">
    <property type="term" value="F:NADP binding"/>
    <property type="evidence" value="ECO:0007669"/>
    <property type="project" value="InterPro"/>
</dbReference>
<keyword evidence="19" id="KW-1185">Reference proteome</keyword>
<dbReference type="InterPro" id="IPR024072">
    <property type="entry name" value="DHFR-like_dom_sf"/>
</dbReference>
<reference evidence="18 19" key="1">
    <citation type="submission" date="2014-04" db="EMBL/GenBank/DDBJ databases">
        <title>Draft genome sequence of Hydrogenovibrio marinus MH-110, a model organism for aerobic H2 metabolism.</title>
        <authorList>
            <person name="Cha H.J."/>
            <person name="Jo B.H."/>
            <person name="Hwang B.H."/>
        </authorList>
    </citation>
    <scope>NUCLEOTIDE SEQUENCE [LARGE SCALE GENOMIC DNA]</scope>
    <source>
        <strain evidence="18 19">MH-110</strain>
    </source>
</reference>
<evidence type="ECO:0000256" key="4">
    <source>
        <dbReference type="ARBA" id="ARBA00005259"/>
    </source>
</evidence>
<evidence type="ECO:0000256" key="11">
    <source>
        <dbReference type="ARBA" id="ARBA00023002"/>
    </source>
</evidence>
<feature type="binding site" evidence="15">
    <location>
        <position position="210"/>
    </location>
    <ligand>
        <name>substrate</name>
    </ligand>
</feature>
<keyword evidence="10 13" id="KW-0521">NADP</keyword>
<evidence type="ECO:0000256" key="10">
    <source>
        <dbReference type="ARBA" id="ARBA00022857"/>
    </source>
</evidence>
<comment type="pathway">
    <text evidence="3 13">Cofactor biosynthesis; riboflavin biosynthesis; 5-amino-6-(D-ribitylamino)uracil from GTP: step 3/4.</text>
</comment>
<organism evidence="18 19">
    <name type="scientific">Hydrogenovibrio marinus</name>
    <dbReference type="NCBI Taxonomy" id="28885"/>
    <lineage>
        <taxon>Bacteria</taxon>
        <taxon>Pseudomonadati</taxon>
        <taxon>Pseudomonadota</taxon>
        <taxon>Gammaproteobacteria</taxon>
        <taxon>Thiotrichales</taxon>
        <taxon>Piscirickettsiaceae</taxon>
        <taxon>Hydrogenovibrio</taxon>
    </lineage>
</organism>
<evidence type="ECO:0000256" key="12">
    <source>
        <dbReference type="ARBA" id="ARBA00023268"/>
    </source>
</evidence>
<comment type="catalytic activity">
    <reaction evidence="13">
        <text>5-amino-6-(5-phospho-D-ribitylamino)uracil + NADP(+) = 5-amino-6-(5-phospho-D-ribosylamino)uracil + NADPH + H(+)</text>
        <dbReference type="Rhea" id="RHEA:17845"/>
        <dbReference type="ChEBI" id="CHEBI:15378"/>
        <dbReference type="ChEBI" id="CHEBI:57783"/>
        <dbReference type="ChEBI" id="CHEBI:58349"/>
        <dbReference type="ChEBI" id="CHEBI:58421"/>
        <dbReference type="ChEBI" id="CHEBI:58453"/>
        <dbReference type="EC" id="1.1.1.193"/>
    </reaction>
</comment>
<evidence type="ECO:0000256" key="5">
    <source>
        <dbReference type="ARBA" id="ARBA00007417"/>
    </source>
</evidence>
<dbReference type="Pfam" id="PF01872">
    <property type="entry name" value="RibD_C"/>
    <property type="match status" value="1"/>
</dbReference>
<feature type="binding site" evidence="15">
    <location>
        <position position="190"/>
    </location>
    <ligand>
        <name>substrate</name>
    </ligand>
</feature>
<evidence type="ECO:0000256" key="2">
    <source>
        <dbReference type="ARBA" id="ARBA00004882"/>
    </source>
</evidence>
<dbReference type="InterPro" id="IPR050765">
    <property type="entry name" value="Riboflavin_Biosynth_HTPR"/>
</dbReference>
<comment type="pathway">
    <text evidence="2 13">Cofactor biosynthesis; riboflavin biosynthesis; 5-amino-6-(D-ribitylamino)uracil from GTP: step 2/4.</text>
</comment>
<feature type="binding site" evidence="15">
    <location>
        <position position="176"/>
    </location>
    <ligand>
        <name>NADP(+)</name>
        <dbReference type="ChEBI" id="CHEBI:58349"/>
    </ligand>
</feature>
<dbReference type="Gene3D" id="3.40.430.10">
    <property type="entry name" value="Dihydrofolate Reductase, subunit A"/>
    <property type="match status" value="1"/>
</dbReference>
<dbReference type="AlphaFoldDB" id="A0A066ZSW7"/>
<keyword evidence="7 13" id="KW-0479">Metal-binding</keyword>
<sequence>MFSDFDQEMMRQAIDLAKQGYYSTKPNPSVGCVITKDGRIISTGWHQKAGEPHAERVALANAKAASLSVEGATVYVTLEPCSHFGKTPPCADALVDAKVARVVVAMQDPNPQVGGSGIKRLQAAGINVDVGLMQADAESLNKGFIFSMTNNRPFVRLKIASSLDGRTAMSDGKSQWITGAEARVEVHKMRAMHGAVVTGIGTVLADNPSLNVRLDSDVLASMNLDETTANPIRVVLDANLSMPLDAKMLSLPGRTLLMTSKITAERNPDLIEKIYQVGGEVVAVAAEDDRLDIESVLQYLYEVEQVRDVMVEAGAIVAGAFIESGFVNEIHAFVAPSLMGDSAKPMFALPSIQSMSDKIQYQFDAIQKVGEDLHLVLSPSKSTLSK</sequence>
<dbReference type="SUPFAM" id="SSF53927">
    <property type="entry name" value="Cytidine deaminase-like"/>
    <property type="match status" value="1"/>
</dbReference>
<dbReference type="InterPro" id="IPR004794">
    <property type="entry name" value="Eubact_RibD"/>
</dbReference>
<dbReference type="InterPro" id="IPR011549">
    <property type="entry name" value="RibD_C"/>
</dbReference>
<comment type="function">
    <text evidence="1 13">Converts 2,5-diamino-6-(ribosylamino)-4(3h)-pyrimidinone 5'-phosphate into 5-amino-6-(ribosylamino)-2,4(1h,3h)-pyrimidinedione 5'-phosphate.</text>
</comment>
<name>A0A066ZSW7_HYDMR</name>
<feature type="domain" description="CMP/dCMP-type deaminase" evidence="17">
    <location>
        <begin position="4"/>
        <end position="129"/>
    </location>
</feature>
<comment type="similarity">
    <text evidence="4 13">In the N-terminal section; belongs to the cytidine and deoxycytidylate deaminase family.</text>
</comment>
<dbReference type="GO" id="GO:0008703">
    <property type="term" value="F:5-amino-6-(5-phosphoribosylamino)uracil reductase activity"/>
    <property type="evidence" value="ECO:0007669"/>
    <property type="project" value="UniProtKB-EC"/>
</dbReference>
<dbReference type="Pfam" id="PF00383">
    <property type="entry name" value="dCMP_cyt_deam_1"/>
    <property type="match status" value="1"/>
</dbReference>
<evidence type="ECO:0000256" key="1">
    <source>
        <dbReference type="ARBA" id="ARBA00002151"/>
    </source>
</evidence>
<feature type="binding site" evidence="16">
    <location>
        <position position="90"/>
    </location>
    <ligand>
        <name>Zn(2+)</name>
        <dbReference type="ChEBI" id="CHEBI:29105"/>
        <note>catalytic</note>
    </ligand>
</feature>
<dbReference type="InterPro" id="IPR002125">
    <property type="entry name" value="CMP_dCMP_dom"/>
</dbReference>
<feature type="binding site" evidence="16">
    <location>
        <position position="53"/>
    </location>
    <ligand>
        <name>Zn(2+)</name>
        <dbReference type="ChEBI" id="CHEBI:29105"/>
        <note>catalytic</note>
    </ligand>
</feature>
<feature type="binding site" evidence="15">
    <location>
        <position position="202"/>
    </location>
    <ligand>
        <name>NADP(+)</name>
        <dbReference type="ChEBI" id="CHEBI:58349"/>
    </ligand>
</feature>
<feature type="binding site" evidence="16">
    <location>
        <position position="81"/>
    </location>
    <ligand>
        <name>Zn(2+)</name>
        <dbReference type="ChEBI" id="CHEBI:29105"/>
        <note>catalytic</note>
    </ligand>
</feature>
<evidence type="ECO:0000313" key="18">
    <source>
        <dbReference type="EMBL" id="KDN95374.1"/>
    </source>
</evidence>
<dbReference type="NCBIfam" id="TIGR00227">
    <property type="entry name" value="ribD_Cterm"/>
    <property type="match status" value="1"/>
</dbReference>
<evidence type="ECO:0000256" key="3">
    <source>
        <dbReference type="ARBA" id="ARBA00004910"/>
    </source>
</evidence>
<feature type="binding site" evidence="15">
    <location>
        <position position="213"/>
    </location>
    <ligand>
        <name>substrate</name>
    </ligand>
</feature>
<evidence type="ECO:0000256" key="9">
    <source>
        <dbReference type="ARBA" id="ARBA00022833"/>
    </source>
</evidence>
<dbReference type="InterPro" id="IPR002734">
    <property type="entry name" value="RibDG_C"/>
</dbReference>
<dbReference type="Gene3D" id="3.40.140.10">
    <property type="entry name" value="Cytidine Deaminase, domain 2"/>
    <property type="match status" value="1"/>
</dbReference>
<evidence type="ECO:0000256" key="15">
    <source>
        <dbReference type="PIRSR" id="PIRSR006769-2"/>
    </source>
</evidence>
<comment type="caution">
    <text evidence="18">The sequence shown here is derived from an EMBL/GenBank/DDBJ whole genome shotgun (WGS) entry which is preliminary data.</text>
</comment>
<evidence type="ECO:0000256" key="13">
    <source>
        <dbReference type="PIRNR" id="PIRNR006769"/>
    </source>
</evidence>
<dbReference type="FunFam" id="3.40.140.10:FF:000025">
    <property type="entry name" value="Riboflavin biosynthesis protein RibD"/>
    <property type="match status" value="1"/>
</dbReference>
<comment type="cofactor">
    <cofactor evidence="13 16">
        <name>Zn(2+)</name>
        <dbReference type="ChEBI" id="CHEBI:29105"/>
    </cofactor>
    <text evidence="13 16">Binds 1 zinc ion.</text>
</comment>
<feature type="binding site" evidence="15">
    <location>
        <position position="160"/>
    </location>
    <ligand>
        <name>NADP(+)</name>
        <dbReference type="ChEBI" id="CHEBI:58349"/>
    </ligand>
</feature>
<feature type="binding site" evidence="15">
    <location>
        <position position="206"/>
    </location>
    <ligand>
        <name>substrate</name>
    </ligand>
</feature>
<keyword evidence="12" id="KW-0511">Multifunctional enzyme</keyword>
<evidence type="ECO:0000313" key="19">
    <source>
        <dbReference type="Proteomes" id="UP000027341"/>
    </source>
</evidence>
<dbReference type="GO" id="GO:0008835">
    <property type="term" value="F:diaminohydroxyphosphoribosylaminopyrimidine deaminase activity"/>
    <property type="evidence" value="ECO:0007669"/>
    <property type="project" value="UniProtKB-EC"/>
</dbReference>
<feature type="binding site" evidence="15">
    <location>
        <begin position="314"/>
        <end position="320"/>
    </location>
    <ligand>
        <name>NADP(+)</name>
        <dbReference type="ChEBI" id="CHEBI:58349"/>
    </ligand>
</feature>
<keyword evidence="11 13" id="KW-0560">Oxidoreductase</keyword>
<feature type="active site" description="Proton donor" evidence="14">
    <location>
        <position position="55"/>
    </location>
</feature>
<dbReference type="PANTHER" id="PTHR38011">
    <property type="entry name" value="DIHYDROFOLATE REDUCTASE FAMILY PROTEIN (AFU_ORTHOLOGUE AFUA_8G06820)"/>
    <property type="match status" value="1"/>
</dbReference>
<keyword evidence="6 13" id="KW-0686">Riboflavin biosynthesis</keyword>
<dbReference type="PROSITE" id="PS00903">
    <property type="entry name" value="CYT_DCMP_DEAMINASES_1"/>
    <property type="match status" value="1"/>
</dbReference>
<dbReference type="EMBL" id="JMIU01000001">
    <property type="protein sequence ID" value="KDN95374.1"/>
    <property type="molecule type" value="Genomic_DNA"/>
</dbReference>
<dbReference type="GO" id="GO:0008270">
    <property type="term" value="F:zinc ion binding"/>
    <property type="evidence" value="ECO:0007669"/>
    <property type="project" value="InterPro"/>
</dbReference>
<evidence type="ECO:0000256" key="16">
    <source>
        <dbReference type="PIRSR" id="PIRSR006769-3"/>
    </source>
</evidence>
<dbReference type="UniPathway" id="UPA00275">
    <property type="reaction ID" value="UER00401"/>
</dbReference>
<proteinExistence type="inferred from homology"/>
<dbReference type="InterPro" id="IPR016192">
    <property type="entry name" value="APOBEC/CMP_deaminase_Zn-bd"/>
</dbReference>
<evidence type="ECO:0000256" key="14">
    <source>
        <dbReference type="PIRSR" id="PIRSR006769-1"/>
    </source>
</evidence>
<comment type="similarity">
    <text evidence="5 13">In the C-terminal section; belongs to the HTP reductase family.</text>
</comment>
<dbReference type="InterPro" id="IPR016193">
    <property type="entry name" value="Cytidine_deaminase-like"/>
</dbReference>